<keyword evidence="5 9" id="KW-0853">WD repeat</keyword>
<dbReference type="InterPro" id="IPR044938">
    <property type="entry name" value="EDC4_C_sf"/>
</dbReference>
<dbReference type="InterPro" id="IPR015943">
    <property type="entry name" value="WD40/YVTN_repeat-like_dom_sf"/>
</dbReference>
<comment type="caution">
    <text evidence="14">The sequence shown here is derived from an EMBL/GenBank/DDBJ whole genome shotgun (WGS) entry which is preliminary data.</text>
</comment>
<feature type="compositionally biased region" description="Polar residues" evidence="10">
    <location>
        <begin position="910"/>
        <end position="919"/>
    </location>
</feature>
<proteinExistence type="inferred from homology"/>
<feature type="repeat" description="WD" evidence="9">
    <location>
        <begin position="275"/>
        <end position="317"/>
    </location>
</feature>
<keyword evidence="15" id="KW-1185">Reference proteome</keyword>
<feature type="compositionally biased region" description="Polar residues" evidence="10">
    <location>
        <begin position="932"/>
        <end position="944"/>
    </location>
</feature>
<dbReference type="Pfam" id="PF21289">
    <property type="entry name" value="EDC4_C"/>
    <property type="match status" value="1"/>
</dbReference>
<feature type="compositionally biased region" description="Basic and acidic residues" evidence="10">
    <location>
        <begin position="768"/>
        <end position="781"/>
    </location>
</feature>
<feature type="region of interest" description="Disordered" evidence="10">
    <location>
        <begin position="1"/>
        <end position="66"/>
    </location>
</feature>
<keyword evidence="3" id="KW-0963">Cytoplasm</keyword>
<keyword evidence="6" id="KW-0507">mRNA processing</keyword>
<evidence type="ECO:0000256" key="9">
    <source>
        <dbReference type="PROSITE-ProRule" id="PRU00221"/>
    </source>
</evidence>
<evidence type="ECO:0000256" key="6">
    <source>
        <dbReference type="ARBA" id="ARBA00022664"/>
    </source>
</evidence>
<evidence type="ECO:0000256" key="1">
    <source>
        <dbReference type="ARBA" id="ARBA00004201"/>
    </source>
</evidence>
<feature type="repeat" description="WD" evidence="9">
    <location>
        <begin position="394"/>
        <end position="427"/>
    </location>
</feature>
<name>A0AAN8SWD9_SOLBU</name>
<dbReference type="InterPro" id="IPR036322">
    <property type="entry name" value="WD40_repeat_dom_sf"/>
</dbReference>
<evidence type="ECO:0000256" key="7">
    <source>
        <dbReference type="ARBA" id="ARBA00022737"/>
    </source>
</evidence>
<keyword evidence="11" id="KW-0812">Transmembrane</keyword>
<evidence type="ECO:0000256" key="2">
    <source>
        <dbReference type="ARBA" id="ARBA00009639"/>
    </source>
</evidence>
<feature type="compositionally biased region" description="Basic residues" evidence="10">
    <location>
        <begin position="195"/>
        <end position="204"/>
    </location>
</feature>
<dbReference type="FunFam" id="2.130.10.10:FF:000232">
    <property type="entry name" value="enhancer of mRNA-decapping protein 4"/>
    <property type="match status" value="1"/>
</dbReference>
<dbReference type="PROSITE" id="PS50082">
    <property type="entry name" value="WD_REPEATS_2"/>
    <property type="match status" value="2"/>
</dbReference>
<feature type="region of interest" description="Disordered" evidence="10">
    <location>
        <begin position="93"/>
        <end position="122"/>
    </location>
</feature>
<evidence type="ECO:0008006" key="16">
    <source>
        <dbReference type="Google" id="ProtNLM"/>
    </source>
</evidence>
<evidence type="ECO:0000259" key="13">
    <source>
        <dbReference type="Pfam" id="PF21289"/>
    </source>
</evidence>
<dbReference type="Gene3D" id="2.130.10.10">
    <property type="entry name" value="YVTN repeat-like/Quinoprotein amine dehydrogenase"/>
    <property type="match status" value="1"/>
</dbReference>
<feature type="compositionally biased region" description="Low complexity" evidence="10">
    <location>
        <begin position="967"/>
        <end position="989"/>
    </location>
</feature>
<feature type="compositionally biased region" description="Polar residues" evidence="10">
    <location>
        <begin position="41"/>
        <end position="50"/>
    </location>
</feature>
<comment type="subcellular location">
    <subcellularLocation>
        <location evidence="1">Cytoplasm</location>
        <location evidence="1">P-body</location>
    </subcellularLocation>
</comment>
<protein>
    <recommendedName>
        <fullName evidence="16">Enhancer of mRNA-decapping protein 4 WD40 repeat region domain-containing protein</fullName>
    </recommendedName>
</protein>
<evidence type="ECO:0000256" key="3">
    <source>
        <dbReference type="ARBA" id="ARBA00022490"/>
    </source>
</evidence>
<feature type="domain" description="Enhancer of mRNA-decapping protein 4 WD40 repeat region" evidence="12">
    <location>
        <begin position="228"/>
        <end position="541"/>
    </location>
</feature>
<keyword evidence="11" id="KW-1133">Transmembrane helix</keyword>
<keyword evidence="4" id="KW-0597">Phosphoprotein</keyword>
<dbReference type="Pfam" id="PF16529">
    <property type="entry name" value="Ge1_WD40"/>
    <property type="match status" value="1"/>
</dbReference>
<dbReference type="Proteomes" id="UP001371456">
    <property type="component" value="Unassembled WGS sequence"/>
</dbReference>
<keyword evidence="7" id="KW-0677">Repeat</keyword>
<dbReference type="GO" id="GO:0031087">
    <property type="term" value="P:deadenylation-independent decapping of nuclear-transcribed mRNA"/>
    <property type="evidence" value="ECO:0007669"/>
    <property type="project" value="InterPro"/>
</dbReference>
<feature type="domain" description="Enhancer of mRNA-decapping protein 4 C-terminal" evidence="13">
    <location>
        <begin position="1348"/>
        <end position="1452"/>
    </location>
</feature>
<evidence type="ECO:0000256" key="8">
    <source>
        <dbReference type="ARBA" id="ARBA00023054"/>
    </source>
</evidence>
<accession>A0AAN8SWD9</accession>
<dbReference type="InterPro" id="IPR032401">
    <property type="entry name" value="EDC4_WD40"/>
</dbReference>
<sequence>MASAGNPNQSGGKPFDMHTFFKPSTPVSTNPNTQNPINPNLISSPFTLPSASYPPPTAGGAGGGTGGGAGGLYYPPQTTPFHHIPQFNHNIPPPQHDGHMHPQRSMSFPAPPLQPPPTPTSPHQFLNPGNNPNPNPGARLMALLSAPPSTLEVLQQPTVQLPPLQPTTSGSELSDFSASPNVGIAHSGSSPLRMPSRKLPKGRHLNGDHVVYDIDDRLPGEVQPQLEVTPITKYGSDPGLVLGRQIAVNKSYICYGLKLGAIRVLNINTALRSLLKGLAQRVTDMAFFAEDVHLLASASVDGRVYIWKITEGPDEEDKPQITGRIVTAIQIVGEGESLHPRVCWHCHKQEILVVGIGRHVLKIDTTKFGKAEVFSADEPLRCPVDRLIDGVQLVGTHDGEVTDLSMCQWMTTRLVSASVDGTIKIWEDRKPQPIAILRPHDGNPVHSATFLSAPDRPDHIILITGGLLNREMKIWVSASEEGWLLPSNAESWHCIQTLELKSSAEARAEETFFNQVVALSQAGVLLLANAKKNAIYVVHLEYGLNPMATHMDYIAEFTVTMPILSFTGTSDLLPHGEQIVQVYCVQTQAIQQYALDLSQCLPPPMENGLIFERTESDVSRDSASIEGYVPVDPPGSKRMEFPLTSSAPKTLVNESATEIVATARPLMTDARTALATSVEFDSSIAESKSSSLPSITTDTDIAPFTSPPPLSPELARKLSGFRSISNISEPGPSVNDHFGDPKAVEYSVDRQMDAIHPNLTGLTSSDGDPMKNEDDVSRDDSSSCISNTIKFKHPTHLVTPSEILMANSSSEVNHVNEHKSEGQSSIQDVVINKEARNVEVEVKNVGETRFSQKTDVGSQEELHTFVSDNKEKPFCSQASDLGIEMARECRALSPETCIVEESRQFDGVSGTEQLIQASTAPEEDRDSAKEISGNNLDSNVQVSAHQPPASSAKGKKQKAKNTQGFEPASPSPGSFKSSDSNEGGVSSSNTSMEAAVSQILSMREKLNQVLNMQKETQKQMGMMVAVPVTKEGRRLEAALGQSMEKAVKANSDALWARYQEDSAKQEKLLRDRTQQITNLISNCFNKDMPGLIEKIMKKELAAVGQAVTRSIVPIIEKTVSTAISEAFQKGVSDKAVNQLEKTVSSKLEASVARQIQAQFQTSGKQALQIARFPSNKHSGSFNLLPEYLNLLFFFSAVFIVLLLLDALVFKINVGCYVPNNILTVLQETLKSTMEGSVIPAFEMSCKAMFEQVDLTFQKGFAEHTGFALQQFESMHSPLVHALRDAINSASSMTQTLSGELADGQKKLLTLAVSGANSKSSNPLVSHMSNGPLLHEKLEAPVDPIKELSRLLAERKYEEAFTTALHRTDVSIVSWLCLQVDLSRILSMNPLPLSQGVLLSLLQQVACDITNETSRKLSWMRDVVSAINPTDPVIVLHVRPIFEQVYQILNHHRTLPTTTPAELSSIRLIMHVINSMLHAPC</sequence>
<evidence type="ECO:0000259" key="12">
    <source>
        <dbReference type="Pfam" id="PF16529"/>
    </source>
</evidence>
<feature type="transmembrane region" description="Helical" evidence="11">
    <location>
        <begin position="1187"/>
        <end position="1209"/>
    </location>
</feature>
<gene>
    <name evidence="14" type="ORF">RDI58_023722</name>
</gene>
<feature type="compositionally biased region" description="Polar residues" evidence="10">
    <location>
        <begin position="1"/>
        <end position="11"/>
    </location>
</feature>
<evidence type="ECO:0000256" key="4">
    <source>
        <dbReference type="ARBA" id="ARBA00022553"/>
    </source>
</evidence>
<feature type="region of interest" description="Disordered" evidence="10">
    <location>
        <begin position="757"/>
        <end position="781"/>
    </location>
</feature>
<evidence type="ECO:0000313" key="14">
    <source>
        <dbReference type="EMBL" id="KAK6777005.1"/>
    </source>
</evidence>
<organism evidence="14 15">
    <name type="scientific">Solanum bulbocastanum</name>
    <name type="common">Wild potato</name>
    <dbReference type="NCBI Taxonomy" id="147425"/>
    <lineage>
        <taxon>Eukaryota</taxon>
        <taxon>Viridiplantae</taxon>
        <taxon>Streptophyta</taxon>
        <taxon>Embryophyta</taxon>
        <taxon>Tracheophyta</taxon>
        <taxon>Spermatophyta</taxon>
        <taxon>Magnoliopsida</taxon>
        <taxon>eudicotyledons</taxon>
        <taxon>Gunneridae</taxon>
        <taxon>Pentapetalae</taxon>
        <taxon>asterids</taxon>
        <taxon>lamiids</taxon>
        <taxon>Solanales</taxon>
        <taxon>Solanaceae</taxon>
        <taxon>Solanoideae</taxon>
        <taxon>Solaneae</taxon>
        <taxon>Solanum</taxon>
    </lineage>
</organism>
<feature type="compositionally biased region" description="Low complexity" evidence="10">
    <location>
        <begin position="29"/>
        <end position="40"/>
    </location>
</feature>
<dbReference type="PANTHER" id="PTHR15598:SF5">
    <property type="entry name" value="ENHANCER OF MRNA-DECAPPING PROTEIN 4"/>
    <property type="match status" value="1"/>
</dbReference>
<dbReference type="InterPro" id="IPR045152">
    <property type="entry name" value="EDC4-like"/>
</dbReference>
<dbReference type="PANTHER" id="PTHR15598">
    <property type="entry name" value="ENHANCER OF MRNA-DECAPPING PROTEIN 4"/>
    <property type="match status" value="1"/>
</dbReference>
<evidence type="ECO:0000313" key="15">
    <source>
        <dbReference type="Proteomes" id="UP001371456"/>
    </source>
</evidence>
<feature type="region of interest" description="Disordered" evidence="10">
    <location>
        <begin position="903"/>
        <end position="992"/>
    </location>
</feature>
<dbReference type="InterPro" id="IPR049404">
    <property type="entry name" value="EDC4_C"/>
</dbReference>
<dbReference type="GO" id="GO:0000932">
    <property type="term" value="C:P-body"/>
    <property type="evidence" value="ECO:0007669"/>
    <property type="project" value="UniProtKB-SubCell"/>
</dbReference>
<dbReference type="GO" id="GO:0006397">
    <property type="term" value="P:mRNA processing"/>
    <property type="evidence" value="ECO:0007669"/>
    <property type="project" value="UniProtKB-KW"/>
</dbReference>
<keyword evidence="11" id="KW-0472">Membrane</keyword>
<reference evidence="14 15" key="1">
    <citation type="submission" date="2024-02" db="EMBL/GenBank/DDBJ databases">
        <title>de novo genome assembly of Solanum bulbocastanum strain 11H21.</title>
        <authorList>
            <person name="Hosaka A.J."/>
        </authorList>
    </citation>
    <scope>NUCLEOTIDE SEQUENCE [LARGE SCALE GENOMIC DNA]</scope>
    <source>
        <tissue evidence="14">Young leaves</tissue>
    </source>
</reference>
<dbReference type="SUPFAM" id="SSF50978">
    <property type="entry name" value="WD40 repeat-like"/>
    <property type="match status" value="1"/>
</dbReference>
<feature type="region of interest" description="Disordered" evidence="10">
    <location>
        <begin position="685"/>
        <end position="713"/>
    </location>
</feature>
<dbReference type="EMBL" id="JBANQN010000010">
    <property type="protein sequence ID" value="KAK6777005.1"/>
    <property type="molecule type" value="Genomic_DNA"/>
</dbReference>
<dbReference type="FunFam" id="1.10.220.100:FF:000001">
    <property type="entry name" value="Enhancer of mRNA-decapping protein 4"/>
    <property type="match status" value="1"/>
</dbReference>
<dbReference type="SMART" id="SM00320">
    <property type="entry name" value="WD40"/>
    <property type="match status" value="2"/>
</dbReference>
<keyword evidence="8" id="KW-0175">Coiled coil</keyword>
<feature type="region of interest" description="Disordered" evidence="10">
    <location>
        <begin position="182"/>
        <end position="204"/>
    </location>
</feature>
<comment type="similarity">
    <text evidence="2">Belongs to the WD repeat EDC4 family.</text>
</comment>
<dbReference type="InterPro" id="IPR001680">
    <property type="entry name" value="WD40_rpt"/>
</dbReference>
<feature type="compositionally biased region" description="Pro residues" evidence="10">
    <location>
        <begin position="109"/>
        <end position="120"/>
    </location>
</feature>
<evidence type="ECO:0000256" key="11">
    <source>
        <dbReference type="SAM" id="Phobius"/>
    </source>
</evidence>
<dbReference type="Gene3D" id="1.10.220.100">
    <property type="entry name" value="conserved c-terminal region of ge- 1"/>
    <property type="match status" value="1"/>
</dbReference>
<evidence type="ECO:0000256" key="5">
    <source>
        <dbReference type="ARBA" id="ARBA00022574"/>
    </source>
</evidence>
<evidence type="ECO:0000256" key="10">
    <source>
        <dbReference type="SAM" id="MobiDB-lite"/>
    </source>
</evidence>
<feature type="compositionally biased region" description="Polar residues" evidence="10">
    <location>
        <begin position="685"/>
        <end position="699"/>
    </location>
</feature>